<evidence type="ECO:0000256" key="1">
    <source>
        <dbReference type="ARBA" id="ARBA00004236"/>
    </source>
</evidence>
<evidence type="ECO:0000259" key="8">
    <source>
        <dbReference type="PROSITE" id="PS50111"/>
    </source>
</evidence>
<evidence type="ECO:0000256" key="4">
    <source>
        <dbReference type="ARBA" id="ARBA00023224"/>
    </source>
</evidence>
<keyword evidence="7" id="KW-0812">Transmembrane</keyword>
<dbReference type="Pfam" id="PF12729">
    <property type="entry name" value="4HB_MCP_1"/>
    <property type="match status" value="1"/>
</dbReference>
<dbReference type="InterPro" id="IPR004090">
    <property type="entry name" value="Chemotax_Me-accpt_rcpt"/>
</dbReference>
<reference evidence="10 11" key="1">
    <citation type="submission" date="2023-06" db="EMBL/GenBank/DDBJ databases">
        <title>Sporosarcina sp. nov., isolated from Korean traditional fermented seafood 'Jeotgal'.</title>
        <authorList>
            <person name="Yang A.I."/>
            <person name="Shin N.-R."/>
        </authorList>
    </citation>
    <scope>NUCLEOTIDE SEQUENCE [LARGE SCALE GENOMIC DNA]</scope>
    <source>
        <strain evidence="10 11">KCTC13119</strain>
    </source>
</reference>
<evidence type="ECO:0000313" key="10">
    <source>
        <dbReference type="EMBL" id="MDW0112536.1"/>
    </source>
</evidence>
<keyword evidence="4 6" id="KW-0807">Transducer</keyword>
<dbReference type="PANTHER" id="PTHR32089:SF112">
    <property type="entry name" value="LYSOZYME-LIKE PROTEIN-RELATED"/>
    <property type="match status" value="1"/>
</dbReference>
<dbReference type="InterPro" id="IPR024478">
    <property type="entry name" value="HlyB_4HB_MCP"/>
</dbReference>
<comment type="caution">
    <text evidence="10">The sequence shown here is derived from an EMBL/GenBank/DDBJ whole genome shotgun (WGS) entry which is preliminary data.</text>
</comment>
<dbReference type="Pfam" id="PF00672">
    <property type="entry name" value="HAMP"/>
    <property type="match status" value="1"/>
</dbReference>
<protein>
    <submittedName>
        <fullName evidence="10">Methyl-accepting chemotaxis protein</fullName>
    </submittedName>
</protein>
<dbReference type="PRINTS" id="PR00260">
    <property type="entry name" value="CHEMTRNSDUCR"/>
</dbReference>
<sequence length="562" mass="61253">MRKSVSRKMWGGFGAILLLLIIVGALSLWITIDVNQKYEMLLQDEVKKVDLVNEFILKQKEIQSEVRGYMLYKDEQFLTNREAYLERSDTLVQELGSIISGDQMQTHFEALQESNKAFVELQDVIVSNTKAGKDELAITIGKSSSNVGNIVLDRAEMIKQVQYDSMDKKLVEIEERMFGAIIFSVSLIGLSVIIGLMISTVISRSISRPVQVVTDGLDAIAKGDFSIDPLVVKNKDEIGLMATAFNKMGADVANMIRRINDSSMQLAAQSEQLSASSEESLASSEIVSQTAERQFASSEQQKQITEQTASSMNELTIGVSEIAANNEQMLQSAEQASQLVVRGSQRIMGVSDQMNTIHATIRESSAIMEEMAIHSNEIQKITTLITSIADQTNLLALNAAIEAARAGEHGKGFAVVAEEVRHLAEQSKSSAAEIGKMVERIQHASTRAVQSISSGSERVDAGIEASKQSNTVFNEIQSSVGDVVAKIETVSAAIEQIQAMAEEVMNGSSEIRTLSLQTTSTASETSAATIEQLAVSHEISESAQSLAKLAEDLQHELQHFKV</sequence>
<dbReference type="PROSITE" id="PS50111">
    <property type="entry name" value="CHEMOTAXIS_TRANSDUC_2"/>
    <property type="match status" value="1"/>
</dbReference>
<dbReference type="Pfam" id="PF00015">
    <property type="entry name" value="MCPsignal"/>
    <property type="match status" value="1"/>
</dbReference>
<dbReference type="SUPFAM" id="SSF58104">
    <property type="entry name" value="Methyl-accepting chemotaxis protein (MCP) signaling domain"/>
    <property type="match status" value="1"/>
</dbReference>
<feature type="domain" description="HAMP" evidence="9">
    <location>
        <begin position="204"/>
        <end position="257"/>
    </location>
</feature>
<dbReference type="Proteomes" id="UP001282284">
    <property type="component" value="Unassembled WGS sequence"/>
</dbReference>
<dbReference type="PROSITE" id="PS50885">
    <property type="entry name" value="HAMP"/>
    <property type="match status" value="1"/>
</dbReference>
<dbReference type="RefSeq" id="WP_317942424.1">
    <property type="nucleotide sequence ID" value="NZ_JAUBDI010000003.1"/>
</dbReference>
<dbReference type="CDD" id="cd06225">
    <property type="entry name" value="HAMP"/>
    <property type="match status" value="1"/>
</dbReference>
<evidence type="ECO:0000256" key="2">
    <source>
        <dbReference type="ARBA" id="ARBA00022475"/>
    </source>
</evidence>
<accession>A0ABU4G6D6</accession>
<organism evidence="10 11">
    <name type="scientific">Sporosarcina saromensis</name>
    <dbReference type="NCBI Taxonomy" id="359365"/>
    <lineage>
        <taxon>Bacteria</taxon>
        <taxon>Bacillati</taxon>
        <taxon>Bacillota</taxon>
        <taxon>Bacilli</taxon>
        <taxon>Bacillales</taxon>
        <taxon>Caryophanaceae</taxon>
        <taxon>Sporosarcina</taxon>
    </lineage>
</organism>
<evidence type="ECO:0000256" key="7">
    <source>
        <dbReference type="SAM" id="Phobius"/>
    </source>
</evidence>
<dbReference type="PANTHER" id="PTHR32089">
    <property type="entry name" value="METHYL-ACCEPTING CHEMOTAXIS PROTEIN MCPB"/>
    <property type="match status" value="1"/>
</dbReference>
<proteinExistence type="inferred from homology"/>
<dbReference type="InterPro" id="IPR004089">
    <property type="entry name" value="MCPsignal_dom"/>
</dbReference>
<evidence type="ECO:0000313" key="11">
    <source>
        <dbReference type="Proteomes" id="UP001282284"/>
    </source>
</evidence>
<dbReference type="SMART" id="SM00304">
    <property type="entry name" value="HAMP"/>
    <property type="match status" value="1"/>
</dbReference>
<feature type="transmembrane region" description="Helical" evidence="7">
    <location>
        <begin position="12"/>
        <end position="32"/>
    </location>
</feature>
<feature type="transmembrane region" description="Helical" evidence="7">
    <location>
        <begin position="177"/>
        <end position="198"/>
    </location>
</feature>
<comment type="similarity">
    <text evidence="5">Belongs to the methyl-accepting chemotaxis (MCP) protein family.</text>
</comment>
<dbReference type="CDD" id="cd11386">
    <property type="entry name" value="MCP_signal"/>
    <property type="match status" value="1"/>
</dbReference>
<dbReference type="SMART" id="SM00283">
    <property type="entry name" value="MA"/>
    <property type="match status" value="1"/>
</dbReference>
<dbReference type="InterPro" id="IPR003660">
    <property type="entry name" value="HAMP_dom"/>
</dbReference>
<evidence type="ECO:0000256" key="6">
    <source>
        <dbReference type="PROSITE-ProRule" id="PRU00284"/>
    </source>
</evidence>
<keyword evidence="11" id="KW-1185">Reference proteome</keyword>
<comment type="subcellular location">
    <subcellularLocation>
        <location evidence="1">Cell membrane</location>
    </subcellularLocation>
</comment>
<evidence type="ECO:0000259" key="9">
    <source>
        <dbReference type="PROSITE" id="PS50885"/>
    </source>
</evidence>
<keyword evidence="3 7" id="KW-0472">Membrane</keyword>
<evidence type="ECO:0000256" key="3">
    <source>
        <dbReference type="ARBA" id="ARBA00023136"/>
    </source>
</evidence>
<dbReference type="Gene3D" id="1.10.287.950">
    <property type="entry name" value="Methyl-accepting chemotaxis protein"/>
    <property type="match status" value="1"/>
</dbReference>
<gene>
    <name evidence="10" type="ORF">QT711_05010</name>
</gene>
<keyword evidence="2" id="KW-1003">Cell membrane</keyword>
<dbReference type="EMBL" id="JAUBDI010000003">
    <property type="protein sequence ID" value="MDW0112536.1"/>
    <property type="molecule type" value="Genomic_DNA"/>
</dbReference>
<keyword evidence="7" id="KW-1133">Transmembrane helix</keyword>
<evidence type="ECO:0000256" key="5">
    <source>
        <dbReference type="ARBA" id="ARBA00029447"/>
    </source>
</evidence>
<name>A0ABU4G6D6_9BACL</name>
<feature type="domain" description="Methyl-accepting transducer" evidence="8">
    <location>
        <begin position="276"/>
        <end position="512"/>
    </location>
</feature>